<protein>
    <submittedName>
        <fullName evidence="1">Uncharacterized protein</fullName>
    </submittedName>
</protein>
<comment type="caution">
    <text evidence="1">The sequence shown here is derived from an EMBL/GenBank/DDBJ whole genome shotgun (WGS) entry which is preliminary data.</text>
</comment>
<accession>A0ABR0P0P8</accession>
<proteinExistence type="predicted"/>
<reference evidence="1 2" key="1">
    <citation type="submission" date="2023-03" db="EMBL/GenBank/DDBJ databases">
        <title>WGS of Gossypium arboreum.</title>
        <authorList>
            <person name="Yu D."/>
        </authorList>
    </citation>
    <scope>NUCLEOTIDE SEQUENCE [LARGE SCALE GENOMIC DNA]</scope>
    <source>
        <tissue evidence="1">Leaf</tissue>
    </source>
</reference>
<evidence type="ECO:0000313" key="2">
    <source>
        <dbReference type="Proteomes" id="UP001358586"/>
    </source>
</evidence>
<dbReference type="Proteomes" id="UP001358586">
    <property type="component" value="Chromosome 8"/>
</dbReference>
<dbReference type="EMBL" id="JARKNE010000008">
    <property type="protein sequence ID" value="KAK5812188.1"/>
    <property type="molecule type" value="Genomic_DNA"/>
</dbReference>
<name>A0ABR0P0P8_GOSAR</name>
<organism evidence="1 2">
    <name type="scientific">Gossypium arboreum</name>
    <name type="common">Tree cotton</name>
    <name type="synonym">Gossypium nanking</name>
    <dbReference type="NCBI Taxonomy" id="29729"/>
    <lineage>
        <taxon>Eukaryota</taxon>
        <taxon>Viridiplantae</taxon>
        <taxon>Streptophyta</taxon>
        <taxon>Embryophyta</taxon>
        <taxon>Tracheophyta</taxon>
        <taxon>Spermatophyta</taxon>
        <taxon>Magnoliopsida</taxon>
        <taxon>eudicotyledons</taxon>
        <taxon>Gunneridae</taxon>
        <taxon>Pentapetalae</taxon>
        <taxon>rosids</taxon>
        <taxon>malvids</taxon>
        <taxon>Malvales</taxon>
        <taxon>Malvaceae</taxon>
        <taxon>Malvoideae</taxon>
        <taxon>Gossypium</taxon>
    </lineage>
</organism>
<gene>
    <name evidence="1" type="ORF">PVK06_027604</name>
</gene>
<evidence type="ECO:0000313" key="1">
    <source>
        <dbReference type="EMBL" id="KAK5812188.1"/>
    </source>
</evidence>
<sequence>MRELQTKIRRKVGGSSQGRITRLHCRFLASVGPYKYELFDVIIKTHLETIISSHVSIGNVVIELYVKFNEADRSSPSLTSVVTNTGIEVQAESPTIQLCNGFSGFLQSSYYDVPKTSIDRHSLVSGIDLNFGDQF</sequence>
<keyword evidence="2" id="KW-1185">Reference proteome</keyword>